<evidence type="ECO:0000313" key="7">
    <source>
        <dbReference type="Proteomes" id="UP000663720"/>
    </source>
</evidence>
<evidence type="ECO:0000313" key="6">
    <source>
        <dbReference type="EMBL" id="QTA78541.1"/>
    </source>
</evidence>
<dbReference type="AlphaFoldDB" id="A0A975B4C1"/>
<feature type="region of interest" description="Disordered" evidence="2">
    <location>
        <begin position="335"/>
        <end position="360"/>
    </location>
</feature>
<evidence type="ECO:0000256" key="1">
    <source>
        <dbReference type="SAM" id="Coils"/>
    </source>
</evidence>
<dbReference type="RefSeq" id="WP_207690381.1">
    <property type="nucleotide sequence ID" value="NZ_CP061799.1"/>
</dbReference>
<feature type="coiled-coil region" evidence="1">
    <location>
        <begin position="448"/>
        <end position="516"/>
    </location>
</feature>
<dbReference type="InterPro" id="IPR055396">
    <property type="entry name" value="DUF7088"/>
</dbReference>
<evidence type="ECO:0000259" key="5">
    <source>
        <dbReference type="Pfam" id="PF23357"/>
    </source>
</evidence>
<gene>
    <name evidence="6" type="ORF">dnl_07650</name>
</gene>
<protein>
    <submittedName>
        <fullName evidence="6">ABC transporter domain-containing protein</fullName>
    </submittedName>
</protein>
<reference evidence="6" key="1">
    <citation type="journal article" date="2021" name="Microb. Physiol.">
        <title>Proteogenomic Insights into the Physiology of Marine, Sulfate-Reducing, Filamentous Desulfonema limicola and Desulfonema magnum.</title>
        <authorList>
            <person name="Schnaars V."/>
            <person name="Wohlbrand L."/>
            <person name="Scheve S."/>
            <person name="Hinrichs C."/>
            <person name="Reinhardt R."/>
            <person name="Rabus R."/>
        </authorList>
    </citation>
    <scope>NUCLEOTIDE SEQUENCE</scope>
    <source>
        <strain evidence="6">5ac10</strain>
    </source>
</reference>
<keyword evidence="7" id="KW-1185">Reference proteome</keyword>
<evidence type="ECO:0000259" key="4">
    <source>
        <dbReference type="Pfam" id="PF09822"/>
    </source>
</evidence>
<name>A0A975B4C1_9BACT</name>
<dbReference type="InterPro" id="IPR019196">
    <property type="entry name" value="ABC_transp_unknown"/>
</dbReference>
<organism evidence="6 7">
    <name type="scientific">Desulfonema limicola</name>
    <dbReference type="NCBI Taxonomy" id="45656"/>
    <lineage>
        <taxon>Bacteria</taxon>
        <taxon>Pseudomonadati</taxon>
        <taxon>Thermodesulfobacteriota</taxon>
        <taxon>Desulfobacteria</taxon>
        <taxon>Desulfobacterales</taxon>
        <taxon>Desulfococcaceae</taxon>
        <taxon>Desulfonema</taxon>
    </lineage>
</organism>
<dbReference type="Pfam" id="PF23357">
    <property type="entry name" value="DUF7088"/>
    <property type="match status" value="1"/>
</dbReference>
<dbReference type="Proteomes" id="UP000663720">
    <property type="component" value="Chromosome"/>
</dbReference>
<proteinExistence type="predicted"/>
<keyword evidence="3" id="KW-0472">Membrane</keyword>
<dbReference type="EMBL" id="CP061799">
    <property type="protein sequence ID" value="QTA78541.1"/>
    <property type="molecule type" value="Genomic_DNA"/>
</dbReference>
<evidence type="ECO:0000256" key="2">
    <source>
        <dbReference type="SAM" id="MobiDB-lite"/>
    </source>
</evidence>
<feature type="transmembrane region" description="Helical" evidence="3">
    <location>
        <begin position="519"/>
        <end position="539"/>
    </location>
</feature>
<keyword evidence="3" id="KW-1133">Transmembrane helix</keyword>
<feature type="domain" description="DUF7088" evidence="5">
    <location>
        <begin position="3"/>
        <end position="63"/>
    </location>
</feature>
<accession>A0A975B4C1</accession>
<dbReference type="KEGG" id="dli:dnl_07650"/>
<sequence length="545" mass="62515">MHIKNYAKRVEDFLYEYENYSNGKVKIEKLNPRPDSEEEEWANKYGIEGNNMPMGDKIYFGLAAMAADQEEVIPMLDPTREEQLEYDLTRMISRVQSPDKQKIGIISSLPVFGQPPSGFMQQPQAMQPWLLIDELRKSYEVSQININETSIGDDIDVLLVIHPKEISQGLEYAIDQYVLKGRNLVVFADPFSISDPVQGQQPRSSSLPKLFKAWGVDFDESKVVIDFDYPTRLRTQDNQVEENPMWLSIQNQAFNSNNIITGQLDSVLMPVAGAVKKALDSKYEYEALIQSSANSSMTDAFRARFGGGGQFRRDFKASVDKYDLAVKVSGKFKTAFPEGKPKSDEENDEQDTEKAPDHLTEGKAKSTIIIVSDADMLSDNYYVSQQNFLGFKIARVFNDNLNFLLNSSEMLAGSEALISIRSRGKFERPFTKVQELEKKAQARWLAREQELIRKVDETNQKLRQFEQQKDASQEVIISEQQEEEIKKFQEEKRRINKELKDVRRNLRADIERLGAAIKFVNIFLMVFIVAISGSFYALYRRRKIS</sequence>
<evidence type="ECO:0000256" key="3">
    <source>
        <dbReference type="SAM" id="Phobius"/>
    </source>
</evidence>
<keyword evidence="1" id="KW-0175">Coiled coil</keyword>
<feature type="domain" description="ABC-type uncharacterised transport system" evidence="4">
    <location>
        <begin position="100"/>
        <end position="407"/>
    </location>
</feature>
<dbReference type="Pfam" id="PF09822">
    <property type="entry name" value="ABC_transp_aux"/>
    <property type="match status" value="1"/>
</dbReference>
<keyword evidence="3" id="KW-0812">Transmembrane</keyword>